<organism evidence="2 3">
    <name type="scientific">Leucosporidium creatinivorum</name>
    <dbReference type="NCBI Taxonomy" id="106004"/>
    <lineage>
        <taxon>Eukaryota</taxon>
        <taxon>Fungi</taxon>
        <taxon>Dikarya</taxon>
        <taxon>Basidiomycota</taxon>
        <taxon>Pucciniomycotina</taxon>
        <taxon>Microbotryomycetes</taxon>
        <taxon>Leucosporidiales</taxon>
        <taxon>Leucosporidium</taxon>
    </lineage>
</organism>
<feature type="compositionally biased region" description="Basic and acidic residues" evidence="1">
    <location>
        <begin position="74"/>
        <end position="93"/>
    </location>
</feature>
<feature type="compositionally biased region" description="Polar residues" evidence="1">
    <location>
        <begin position="56"/>
        <end position="66"/>
    </location>
</feature>
<feature type="compositionally biased region" description="Low complexity" evidence="1">
    <location>
        <begin position="1093"/>
        <end position="1109"/>
    </location>
</feature>
<feature type="compositionally biased region" description="Pro residues" evidence="1">
    <location>
        <begin position="811"/>
        <end position="828"/>
    </location>
</feature>
<dbReference type="Proteomes" id="UP000193467">
    <property type="component" value="Unassembled WGS sequence"/>
</dbReference>
<feature type="compositionally biased region" description="Low complexity" evidence="1">
    <location>
        <begin position="755"/>
        <end position="765"/>
    </location>
</feature>
<feature type="compositionally biased region" description="Basic and acidic residues" evidence="1">
    <location>
        <begin position="705"/>
        <end position="725"/>
    </location>
</feature>
<feature type="region of interest" description="Disordered" evidence="1">
    <location>
        <begin position="1"/>
        <end position="20"/>
    </location>
</feature>
<evidence type="ECO:0000256" key="1">
    <source>
        <dbReference type="SAM" id="MobiDB-lite"/>
    </source>
</evidence>
<dbReference type="OrthoDB" id="2525631at2759"/>
<feature type="compositionally biased region" description="Polar residues" evidence="1">
    <location>
        <begin position="100"/>
        <end position="111"/>
    </location>
</feature>
<name>A0A1Y2D4E0_9BASI</name>
<feature type="compositionally biased region" description="Low complexity" evidence="1">
    <location>
        <begin position="843"/>
        <end position="854"/>
    </location>
</feature>
<feature type="compositionally biased region" description="Low complexity" evidence="1">
    <location>
        <begin position="574"/>
        <end position="617"/>
    </location>
</feature>
<feature type="region of interest" description="Disordered" evidence="1">
    <location>
        <begin position="41"/>
        <end position="209"/>
    </location>
</feature>
<feature type="compositionally biased region" description="Low complexity" evidence="1">
    <location>
        <begin position="144"/>
        <end position="155"/>
    </location>
</feature>
<sequence length="1175" mass="121757">MSRARPAPKLEPPRRYRLAPLSPHCSSRAFASSLRFGLGRKRTTGEGKHQQVDHLQLSSLSSTDASTRGPCRRALRDSPTRFGRARDGLEESHKRRKKSSTVQLQADLSKTTSKREGAIPDDKTQQPDLAVPPTQPAPQPQPAPQQQQQQQQQQQPPKPTQSFFSESNSLPLKRPAPPSAPPQGPILAPPPPPPPRRQGKRIPPRPFPSLFVSPPTPALWYLHSRVGEVLNAARLEGTRDESLQLASHQAVEAALAGLPTREQQVAMGLIMNRYTTFLSHPTISLPIYPITAPKVAFFLSRILPTPLGVQLLLLFPQPPTNPLPLANGVDRDLFPLGPGEGERVSAELVRCWVDALGFAQGVSAPIWRGLISLQSQRPVGGDQAVEEVCKGVESVRTMLPVVGEQSGGELGRRGAASGPEKKKAKWTKGGREVEGPAGAFKGSISPPRLNVSREISNARDLSPPALPSEMFGDAAQGSQQRTFGAGDLRNALSINGAPIPDHSSSFPAGQTSSSTPTSLSNGTQAPPPILTGPSNGSSNSQAEGLNLLVDSPTAISPTVSLSAAPPPVEGNNDTSTSVPPQTTTTATPRRSTRSRSTSLAAASPSAARQSSRRGSTSLAPPTAAQGSPPPLPPSAVNGVEKSPNVASRTRSRSISVGVGVGAIGAEGEVSRSPAAARRGGSRKSVAGGGGGGEGIPEGEGEGEGQTEREVESEIEAVRARKEGRAGQKRKRSSESLGVDVGEGKEGEMSEDTPASKESANANAEEQPLASTSSNGQQSVIATSDIPANPLPPLSNAEIEAALAAVGVSGLAPPPPPPVSEITPTPPPQQQHQRSYPSSLDVYSRPSAAAAAAGRGHPRHSLPMPLEIPRGLPGFSNGAASPSGWKHHHPQQHHYHQRQGFDPYASAGGGYAAPPPLGRSQSAYGAEYPYHSQAHQYLSSHVYPQASEQGWNGYPTSQQQQGYYARPPAQAYLSSHAHSYAHPPHSSSSSYYQHQPYSPHQPHPHPHPHQQYPPPPPSRSHHSPTTSASAGWPISSAPPPLSLAHSQSHISPPYPTPPTPYWSSSAAQQGLGLGDSAFGAGAGAATGGVPMMRGNGVPPSASSASSVAGVGMSGGGGPTLGGGGGGGGGGMGIEFGAGAGAASGGGGGGGMSTGSQSSRAGTPQQPGMTSGWHALD</sequence>
<dbReference type="InParanoid" id="A0A1Y2D4E0"/>
<feature type="compositionally biased region" description="Polar residues" evidence="1">
    <location>
        <begin position="768"/>
        <end position="781"/>
    </location>
</feature>
<dbReference type="GO" id="GO:0005884">
    <property type="term" value="C:actin filament"/>
    <property type="evidence" value="ECO:0007669"/>
    <property type="project" value="TreeGrafter"/>
</dbReference>
<dbReference type="InterPro" id="IPR051412">
    <property type="entry name" value="Formin_Homology_Diaphanous_sf"/>
</dbReference>
<dbReference type="AlphaFoldDB" id="A0A1Y2D4E0"/>
<comment type="caution">
    <text evidence="2">The sequence shown here is derived from an EMBL/GenBank/DDBJ whole genome shotgun (WGS) entry which is preliminary data.</text>
</comment>
<dbReference type="PANTHER" id="PTHR45691:SF6">
    <property type="entry name" value="PROTEIN DIAPHANOUS"/>
    <property type="match status" value="1"/>
</dbReference>
<proteinExistence type="predicted"/>
<dbReference type="GO" id="GO:0030041">
    <property type="term" value="P:actin filament polymerization"/>
    <property type="evidence" value="ECO:0007669"/>
    <property type="project" value="TreeGrafter"/>
</dbReference>
<feature type="compositionally biased region" description="Gly residues" evidence="1">
    <location>
        <begin position="686"/>
        <end position="695"/>
    </location>
</feature>
<feature type="region of interest" description="Disordered" evidence="1">
    <location>
        <begin position="404"/>
        <end position="479"/>
    </location>
</feature>
<reference evidence="2 3" key="1">
    <citation type="submission" date="2016-07" db="EMBL/GenBank/DDBJ databases">
        <title>Pervasive Adenine N6-methylation of Active Genes in Fungi.</title>
        <authorList>
            <consortium name="DOE Joint Genome Institute"/>
            <person name="Mondo S.J."/>
            <person name="Dannebaum R.O."/>
            <person name="Kuo R.C."/>
            <person name="Labutti K."/>
            <person name="Haridas S."/>
            <person name="Kuo A."/>
            <person name="Salamov A."/>
            <person name="Ahrendt S.R."/>
            <person name="Lipzen A."/>
            <person name="Sullivan W."/>
            <person name="Andreopoulos W.B."/>
            <person name="Clum A."/>
            <person name="Lindquist E."/>
            <person name="Daum C."/>
            <person name="Ramamoorthy G.K."/>
            <person name="Gryganskyi A."/>
            <person name="Culley D."/>
            <person name="Magnuson J.K."/>
            <person name="James T.Y."/>
            <person name="O'Malley M.A."/>
            <person name="Stajich J.E."/>
            <person name="Spatafora J.W."/>
            <person name="Visel A."/>
            <person name="Grigoriev I.V."/>
        </authorList>
    </citation>
    <scope>NUCLEOTIDE SEQUENCE [LARGE SCALE GENOMIC DNA]</scope>
    <source>
        <strain evidence="2 3">62-1032</strain>
    </source>
</reference>
<keyword evidence="3" id="KW-1185">Reference proteome</keyword>
<dbReference type="PANTHER" id="PTHR45691">
    <property type="entry name" value="PROTEIN DIAPHANOUS"/>
    <property type="match status" value="1"/>
</dbReference>
<feature type="compositionally biased region" description="Pro residues" evidence="1">
    <location>
        <begin position="174"/>
        <end position="196"/>
    </location>
</feature>
<feature type="compositionally biased region" description="Gly residues" evidence="1">
    <location>
        <begin position="1141"/>
        <end position="1151"/>
    </location>
</feature>
<feature type="region of interest" description="Disordered" evidence="1">
    <location>
        <begin position="557"/>
        <end position="793"/>
    </location>
</feature>
<feature type="compositionally biased region" description="Polar residues" evidence="1">
    <location>
        <begin position="502"/>
        <end position="524"/>
    </location>
</feature>
<gene>
    <name evidence="2" type="ORF">BCR35DRAFT_316139</name>
</gene>
<feature type="compositionally biased region" description="Basic and acidic residues" evidence="1">
    <location>
        <begin position="43"/>
        <end position="52"/>
    </location>
</feature>
<evidence type="ECO:0000313" key="3">
    <source>
        <dbReference type="Proteomes" id="UP000193467"/>
    </source>
</evidence>
<feature type="compositionally biased region" description="Polar residues" evidence="1">
    <location>
        <begin position="1158"/>
        <end position="1167"/>
    </location>
</feature>
<evidence type="ECO:0000313" key="2">
    <source>
        <dbReference type="EMBL" id="ORY54169.1"/>
    </source>
</evidence>
<feature type="region of interest" description="Disordered" evidence="1">
    <location>
        <begin position="1090"/>
        <end position="1111"/>
    </location>
</feature>
<dbReference type="EMBL" id="MCGR01000100">
    <property type="protein sequence ID" value="ORY54169.1"/>
    <property type="molecule type" value="Genomic_DNA"/>
</dbReference>
<feature type="region of interest" description="Disordered" evidence="1">
    <location>
        <begin position="491"/>
        <end position="543"/>
    </location>
</feature>
<feature type="compositionally biased region" description="Low complexity" evidence="1">
    <location>
        <begin position="665"/>
        <end position="685"/>
    </location>
</feature>
<feature type="region of interest" description="Disordered" evidence="1">
    <location>
        <begin position="1141"/>
        <end position="1175"/>
    </location>
</feature>
<feature type="region of interest" description="Disordered" evidence="1">
    <location>
        <begin position="975"/>
        <end position="1067"/>
    </location>
</feature>
<feature type="compositionally biased region" description="Basic and acidic residues" evidence="1">
    <location>
        <begin position="113"/>
        <end position="125"/>
    </location>
</feature>
<accession>A0A1Y2D4E0</accession>
<feature type="region of interest" description="Disordered" evidence="1">
    <location>
        <begin position="807"/>
        <end position="917"/>
    </location>
</feature>
<feature type="compositionally biased region" description="Basic residues" evidence="1">
    <location>
        <begin position="884"/>
        <end position="896"/>
    </location>
</feature>
<protein>
    <submittedName>
        <fullName evidence="2">Uncharacterized protein</fullName>
    </submittedName>
</protein>
<feature type="compositionally biased region" description="Polar residues" evidence="1">
    <location>
        <begin position="532"/>
        <end position="543"/>
    </location>
</feature>
<feature type="compositionally biased region" description="Low complexity" evidence="1">
    <location>
        <begin position="975"/>
        <end position="999"/>
    </location>
</feature>
<feature type="compositionally biased region" description="Pro residues" evidence="1">
    <location>
        <begin position="133"/>
        <end position="143"/>
    </location>
</feature>